<dbReference type="AlphaFoldDB" id="A0A2C7A6I4"/>
<dbReference type="Proteomes" id="UP000223527">
    <property type="component" value="Unassembled WGS sequence"/>
</dbReference>
<accession>A0A2C7A6I4</accession>
<dbReference type="Pfam" id="PF03401">
    <property type="entry name" value="TctC"/>
    <property type="match status" value="1"/>
</dbReference>
<gene>
    <name evidence="3" type="ORF">CR162_19655</name>
</gene>
<evidence type="ECO:0000313" key="3">
    <source>
        <dbReference type="EMBL" id="PHK93223.1"/>
    </source>
</evidence>
<dbReference type="PANTHER" id="PTHR42928:SF5">
    <property type="entry name" value="BLR1237 PROTEIN"/>
    <property type="match status" value="1"/>
</dbReference>
<dbReference type="PANTHER" id="PTHR42928">
    <property type="entry name" value="TRICARBOXYLATE-BINDING PROTEIN"/>
    <property type="match status" value="1"/>
</dbReference>
<dbReference type="PROSITE" id="PS51257">
    <property type="entry name" value="PROKAR_LIPOPROTEIN"/>
    <property type="match status" value="1"/>
</dbReference>
<feature type="signal peptide" evidence="2">
    <location>
        <begin position="1"/>
        <end position="30"/>
    </location>
</feature>
<comment type="similarity">
    <text evidence="1">Belongs to the UPF0065 (bug) family.</text>
</comment>
<organism evidence="3 4">
    <name type="scientific">Teichococcus rhizosphaerae</name>
    <dbReference type="NCBI Taxonomy" id="1335062"/>
    <lineage>
        <taxon>Bacteria</taxon>
        <taxon>Pseudomonadati</taxon>
        <taxon>Pseudomonadota</taxon>
        <taxon>Alphaproteobacteria</taxon>
        <taxon>Acetobacterales</taxon>
        <taxon>Roseomonadaceae</taxon>
        <taxon>Roseomonas</taxon>
    </lineage>
</organism>
<dbReference type="SUPFAM" id="SSF53850">
    <property type="entry name" value="Periplasmic binding protein-like II"/>
    <property type="match status" value="1"/>
</dbReference>
<feature type="chain" id="PRO_5012112518" evidence="2">
    <location>
        <begin position="31"/>
        <end position="330"/>
    </location>
</feature>
<dbReference type="OrthoDB" id="9780943at2"/>
<sequence length="330" mass="34982">MQHLTRRRGLTAAGAALATLACWRATPAHAEDWPQRSVTIVIGFPPGTATDSVGRLLADRLSRSLGQRFIIDNRSGQGGSIGATIVSRAAADGYTLTIGASAPQAINPHIYPDLAYDPRKDFTPIEQLVQLPYLLVAGKHTGFRSLDDIVSKARAKPGAVTYATTGNGTTSQLLMAMLVKEAGVQMTHVPYRGTAQSLTDIVAGRVDITFDTMIGTLPFARDGRVQAIAVGTKVRVPIAPDVPTTAEAGYPGVQGGAWLGMLAPAGLSPSIVQRLHAEVEKILADAAFRQAIAEMGAVVDPAGPEEFARVVHNDYDRWGEIVRVTGTKLE</sequence>
<dbReference type="InterPro" id="IPR042100">
    <property type="entry name" value="Bug_dom1"/>
</dbReference>
<comment type="caution">
    <text evidence="3">The sequence shown here is derived from an EMBL/GenBank/DDBJ whole genome shotgun (WGS) entry which is preliminary data.</text>
</comment>
<dbReference type="PIRSF" id="PIRSF017082">
    <property type="entry name" value="YflP"/>
    <property type="match status" value="1"/>
</dbReference>
<dbReference type="CDD" id="cd13578">
    <property type="entry name" value="PBP2_Bug27"/>
    <property type="match status" value="1"/>
</dbReference>
<dbReference type="InterPro" id="IPR005064">
    <property type="entry name" value="BUG"/>
</dbReference>
<dbReference type="EMBL" id="PDNU01000057">
    <property type="protein sequence ID" value="PHK93223.1"/>
    <property type="molecule type" value="Genomic_DNA"/>
</dbReference>
<reference evidence="3 4" key="1">
    <citation type="submission" date="2017-10" db="EMBL/GenBank/DDBJ databases">
        <authorList>
            <person name="Banno H."/>
            <person name="Chua N.-H."/>
        </authorList>
    </citation>
    <scope>NUCLEOTIDE SEQUENCE [LARGE SCALE GENOMIC DNA]</scope>
    <source>
        <strain evidence="3 4">YW11</strain>
    </source>
</reference>
<dbReference type="PROSITE" id="PS51318">
    <property type="entry name" value="TAT"/>
    <property type="match status" value="1"/>
</dbReference>
<keyword evidence="2" id="KW-0732">Signal</keyword>
<proteinExistence type="inferred from homology"/>
<dbReference type="RefSeq" id="WP_099097217.1">
    <property type="nucleotide sequence ID" value="NZ_PDNU01000057.1"/>
</dbReference>
<evidence type="ECO:0000256" key="2">
    <source>
        <dbReference type="SAM" id="SignalP"/>
    </source>
</evidence>
<dbReference type="Gene3D" id="3.40.190.150">
    <property type="entry name" value="Bordetella uptake gene, domain 1"/>
    <property type="match status" value="1"/>
</dbReference>
<protein>
    <submittedName>
        <fullName evidence="3">Transcriptional initiation protein Tat</fullName>
    </submittedName>
</protein>
<evidence type="ECO:0000256" key="1">
    <source>
        <dbReference type="ARBA" id="ARBA00006987"/>
    </source>
</evidence>
<keyword evidence="4" id="KW-1185">Reference proteome</keyword>
<dbReference type="Gene3D" id="3.40.190.10">
    <property type="entry name" value="Periplasmic binding protein-like II"/>
    <property type="match status" value="1"/>
</dbReference>
<name>A0A2C7A6I4_9PROT</name>
<dbReference type="InterPro" id="IPR006311">
    <property type="entry name" value="TAT_signal"/>
</dbReference>
<evidence type="ECO:0000313" key="4">
    <source>
        <dbReference type="Proteomes" id="UP000223527"/>
    </source>
</evidence>